<accession>A0A6V8KI72</accession>
<dbReference type="Gene3D" id="3.40.50.1000">
    <property type="entry name" value="HAD superfamily/HAD-like"/>
    <property type="match status" value="1"/>
</dbReference>
<feature type="domain" description="RCK C-terminal" evidence="2">
    <location>
        <begin position="88"/>
        <end position="163"/>
    </location>
</feature>
<dbReference type="PROSITE" id="PS51202">
    <property type="entry name" value="RCK_C"/>
    <property type="match status" value="1"/>
</dbReference>
<dbReference type="Gene3D" id="1.20.1110.10">
    <property type="entry name" value="Calcium-transporting ATPase, transmembrane domain"/>
    <property type="match status" value="1"/>
</dbReference>
<evidence type="ECO:0000256" key="1">
    <source>
        <dbReference type="ARBA" id="ARBA00022842"/>
    </source>
</evidence>
<evidence type="ECO:0000259" key="2">
    <source>
        <dbReference type="PROSITE" id="PS51202"/>
    </source>
</evidence>
<dbReference type="EMBL" id="BLPF01000002">
    <property type="protein sequence ID" value="GFJ81407.1"/>
    <property type="molecule type" value="Genomic_DNA"/>
</dbReference>
<dbReference type="SUPFAM" id="SSF56784">
    <property type="entry name" value="HAD-like"/>
    <property type="match status" value="1"/>
</dbReference>
<keyword evidence="4" id="KW-1185">Reference proteome</keyword>
<dbReference type="InterPro" id="IPR036721">
    <property type="entry name" value="RCK_C_sf"/>
</dbReference>
<evidence type="ECO:0000313" key="3">
    <source>
        <dbReference type="EMBL" id="GFJ81407.1"/>
    </source>
</evidence>
<dbReference type="Proteomes" id="UP000482800">
    <property type="component" value="Unassembled WGS sequence"/>
</dbReference>
<dbReference type="GO" id="GO:0005524">
    <property type="term" value="F:ATP binding"/>
    <property type="evidence" value="ECO:0007669"/>
    <property type="project" value="InterPro"/>
</dbReference>
<dbReference type="PRINTS" id="PR00120">
    <property type="entry name" value="HATPASE"/>
</dbReference>
<dbReference type="GO" id="GO:0016887">
    <property type="term" value="F:ATP hydrolysis activity"/>
    <property type="evidence" value="ECO:0007669"/>
    <property type="project" value="InterPro"/>
</dbReference>
<dbReference type="InterPro" id="IPR006037">
    <property type="entry name" value="RCK_C"/>
</dbReference>
<comment type="caution">
    <text evidence="3">The sequence shown here is derived from an EMBL/GenBank/DDBJ whole genome shotgun (WGS) entry which is preliminary data.</text>
</comment>
<dbReference type="GO" id="GO:0005388">
    <property type="term" value="F:P-type calcium transporter activity"/>
    <property type="evidence" value="ECO:0007669"/>
    <property type="project" value="TreeGrafter"/>
</dbReference>
<gene>
    <name evidence="3" type="ORF">Phou_055870</name>
</gene>
<evidence type="ECO:0000313" key="4">
    <source>
        <dbReference type="Proteomes" id="UP000482800"/>
    </source>
</evidence>
<dbReference type="AlphaFoldDB" id="A0A6V8KI72"/>
<dbReference type="GO" id="GO:0005886">
    <property type="term" value="C:plasma membrane"/>
    <property type="evidence" value="ECO:0007669"/>
    <property type="project" value="TreeGrafter"/>
</dbReference>
<protein>
    <recommendedName>
        <fullName evidence="2">RCK C-terminal domain-containing protein</fullName>
    </recommendedName>
</protein>
<reference evidence="3 4" key="1">
    <citation type="submission" date="2020-03" db="EMBL/GenBank/DDBJ databases">
        <title>Whole genome shotgun sequence of Phytohabitans houttuyneae NBRC 108639.</title>
        <authorList>
            <person name="Komaki H."/>
            <person name="Tamura T."/>
        </authorList>
    </citation>
    <scope>NUCLEOTIDE SEQUENCE [LARGE SCALE GENOMIC DNA]</scope>
    <source>
        <strain evidence="3 4">NBRC 108639</strain>
    </source>
</reference>
<dbReference type="PRINTS" id="PR00119">
    <property type="entry name" value="CATATPASE"/>
</dbReference>
<dbReference type="GO" id="GO:0006813">
    <property type="term" value="P:potassium ion transport"/>
    <property type="evidence" value="ECO:0007669"/>
    <property type="project" value="InterPro"/>
</dbReference>
<dbReference type="PANTHER" id="PTHR24093">
    <property type="entry name" value="CATION TRANSPORTING ATPASE"/>
    <property type="match status" value="1"/>
</dbReference>
<dbReference type="InterPro" id="IPR001757">
    <property type="entry name" value="P_typ_ATPase"/>
</dbReference>
<reference evidence="3 4" key="2">
    <citation type="submission" date="2020-03" db="EMBL/GenBank/DDBJ databases">
        <authorList>
            <person name="Ichikawa N."/>
            <person name="Kimura A."/>
            <person name="Kitahashi Y."/>
            <person name="Uohara A."/>
        </authorList>
    </citation>
    <scope>NUCLEOTIDE SEQUENCE [LARGE SCALE GENOMIC DNA]</scope>
    <source>
        <strain evidence="3 4">NBRC 108639</strain>
    </source>
</reference>
<dbReference type="PANTHER" id="PTHR24093:SF506">
    <property type="entry name" value="CATION-TRANSPORTING ATPASE PMA1"/>
    <property type="match status" value="1"/>
</dbReference>
<dbReference type="InterPro" id="IPR036412">
    <property type="entry name" value="HAD-like_sf"/>
</dbReference>
<proteinExistence type="predicted"/>
<keyword evidence="1" id="KW-0460">Magnesium</keyword>
<dbReference type="InterPro" id="IPR023214">
    <property type="entry name" value="HAD_sf"/>
</dbReference>
<organism evidence="3 4">
    <name type="scientific">Phytohabitans houttuyneae</name>
    <dbReference type="NCBI Taxonomy" id="1076126"/>
    <lineage>
        <taxon>Bacteria</taxon>
        <taxon>Bacillati</taxon>
        <taxon>Actinomycetota</taxon>
        <taxon>Actinomycetes</taxon>
        <taxon>Micromonosporales</taxon>
        <taxon>Micromonosporaceae</taxon>
    </lineage>
</organism>
<dbReference type="SUPFAM" id="SSF116726">
    <property type="entry name" value="TrkA C-terminal domain-like"/>
    <property type="match status" value="1"/>
</dbReference>
<sequence>MVAALRRRGEVVAVTADGANNAPALKHVDIGVAMGACDTDVAREASVIVLLDDSFASIAAAVRLGRSVYHNIRKFLVYVFSSGTADTVLLLGLAKAEVSLITTVITSWSRSAGRDLAAIPPPPGTLVAAVVRDETPLAAGPGFRLRPGDELLIVSETAGEQEI</sequence>
<name>A0A6V8KI72_9ACTN</name>